<dbReference type="Gene3D" id="1.10.10.10">
    <property type="entry name" value="Winged helix-like DNA-binding domain superfamily/Winged helix DNA-binding domain"/>
    <property type="match status" value="1"/>
</dbReference>
<dbReference type="InterPro" id="IPR000524">
    <property type="entry name" value="Tscrpt_reg_HTH_GntR"/>
</dbReference>
<evidence type="ECO:0000256" key="2">
    <source>
        <dbReference type="ARBA" id="ARBA00023125"/>
    </source>
</evidence>
<name>A0A0A2TK33_9BACI</name>
<dbReference type="SUPFAM" id="SSF46785">
    <property type="entry name" value="Winged helix' DNA-binding domain"/>
    <property type="match status" value="1"/>
</dbReference>
<dbReference type="EMBL" id="AVBF01000002">
    <property type="protein sequence ID" value="KGP74436.1"/>
    <property type="molecule type" value="Genomic_DNA"/>
</dbReference>
<reference evidence="5 6" key="1">
    <citation type="journal article" date="2015" name="Stand. Genomic Sci.">
        <title>High quality draft genome sequence of the moderately halophilic bacterium Pontibacillus yanchengensis Y32(T) and comparison among Pontibacillus genomes.</title>
        <authorList>
            <person name="Huang J."/>
            <person name="Qiao Z.X."/>
            <person name="Tang J.W."/>
            <person name="Wang G."/>
        </authorList>
    </citation>
    <scope>NUCLEOTIDE SEQUENCE [LARGE SCALE GENOMIC DNA]</scope>
    <source>
        <strain evidence="5 6">Y32</strain>
    </source>
</reference>
<dbReference type="PRINTS" id="PR00035">
    <property type="entry name" value="HTHGNTR"/>
</dbReference>
<dbReference type="AlphaFoldDB" id="A0A0A2TK33"/>
<comment type="caution">
    <text evidence="5">The sequence shown here is derived from an EMBL/GenBank/DDBJ whole genome shotgun (WGS) entry which is preliminary data.</text>
</comment>
<evidence type="ECO:0000313" key="6">
    <source>
        <dbReference type="Proteomes" id="UP000030147"/>
    </source>
</evidence>
<dbReference type="eggNOG" id="COG2188">
    <property type="taxonomic scope" value="Bacteria"/>
</dbReference>
<keyword evidence="2" id="KW-0238">DNA-binding</keyword>
<keyword evidence="1" id="KW-0805">Transcription regulation</keyword>
<dbReference type="Pfam" id="PF00392">
    <property type="entry name" value="GntR"/>
    <property type="match status" value="1"/>
</dbReference>
<dbReference type="InterPro" id="IPR028978">
    <property type="entry name" value="Chorismate_lyase_/UTRA_dom_sf"/>
</dbReference>
<dbReference type="Gene3D" id="3.40.1410.10">
    <property type="entry name" value="Chorismate lyase-like"/>
    <property type="match status" value="1"/>
</dbReference>
<evidence type="ECO:0000256" key="3">
    <source>
        <dbReference type="ARBA" id="ARBA00023163"/>
    </source>
</evidence>
<evidence type="ECO:0000259" key="4">
    <source>
        <dbReference type="PROSITE" id="PS50949"/>
    </source>
</evidence>
<evidence type="ECO:0000256" key="1">
    <source>
        <dbReference type="ARBA" id="ARBA00023015"/>
    </source>
</evidence>
<protein>
    <submittedName>
        <fullName evidence="5">Transcriptional regulator</fullName>
    </submittedName>
</protein>
<dbReference type="GO" id="GO:0045892">
    <property type="term" value="P:negative regulation of DNA-templated transcription"/>
    <property type="evidence" value="ECO:0007669"/>
    <property type="project" value="TreeGrafter"/>
</dbReference>
<organism evidence="5 6">
    <name type="scientific">Pontibacillus yanchengensis Y32</name>
    <dbReference type="NCBI Taxonomy" id="1385514"/>
    <lineage>
        <taxon>Bacteria</taxon>
        <taxon>Bacillati</taxon>
        <taxon>Bacillota</taxon>
        <taxon>Bacilli</taxon>
        <taxon>Bacillales</taxon>
        <taxon>Bacillaceae</taxon>
        <taxon>Pontibacillus</taxon>
    </lineage>
</organism>
<dbReference type="STRING" id="1385514.N782_12360"/>
<dbReference type="InterPro" id="IPR050679">
    <property type="entry name" value="Bact_HTH_transcr_reg"/>
</dbReference>
<proteinExistence type="predicted"/>
<dbReference type="InterPro" id="IPR036388">
    <property type="entry name" value="WH-like_DNA-bd_sf"/>
</dbReference>
<accession>A0A0A2TK33</accession>
<dbReference type="RefSeq" id="WP_036815443.1">
    <property type="nucleotide sequence ID" value="NZ_AVBF01000002.1"/>
</dbReference>
<dbReference type="GO" id="GO:0003677">
    <property type="term" value="F:DNA binding"/>
    <property type="evidence" value="ECO:0007669"/>
    <property type="project" value="UniProtKB-KW"/>
</dbReference>
<keyword evidence="3" id="KW-0804">Transcription</keyword>
<dbReference type="PROSITE" id="PS50949">
    <property type="entry name" value="HTH_GNTR"/>
    <property type="match status" value="1"/>
</dbReference>
<dbReference type="SUPFAM" id="SSF64288">
    <property type="entry name" value="Chorismate lyase-like"/>
    <property type="match status" value="1"/>
</dbReference>
<dbReference type="GO" id="GO:0003700">
    <property type="term" value="F:DNA-binding transcription factor activity"/>
    <property type="evidence" value="ECO:0007669"/>
    <property type="project" value="InterPro"/>
</dbReference>
<dbReference type="PANTHER" id="PTHR44846">
    <property type="entry name" value="MANNOSYL-D-GLYCERATE TRANSPORT/METABOLISM SYSTEM REPRESSOR MNGR-RELATED"/>
    <property type="match status" value="1"/>
</dbReference>
<dbReference type="Pfam" id="PF07702">
    <property type="entry name" value="UTRA"/>
    <property type="match status" value="1"/>
</dbReference>
<dbReference type="CDD" id="cd07377">
    <property type="entry name" value="WHTH_GntR"/>
    <property type="match status" value="1"/>
</dbReference>
<feature type="domain" description="HTH gntR-type" evidence="4">
    <location>
        <begin position="3"/>
        <end position="71"/>
    </location>
</feature>
<gene>
    <name evidence="5" type="ORF">N782_12360</name>
</gene>
<keyword evidence="6" id="KW-1185">Reference proteome</keyword>
<dbReference type="SMART" id="SM00345">
    <property type="entry name" value="HTH_GNTR"/>
    <property type="match status" value="1"/>
</dbReference>
<dbReference type="SMART" id="SM00866">
    <property type="entry name" value="UTRA"/>
    <property type="match status" value="1"/>
</dbReference>
<evidence type="ECO:0000313" key="5">
    <source>
        <dbReference type="EMBL" id="KGP74436.1"/>
    </source>
</evidence>
<dbReference type="FunFam" id="1.10.10.10:FF:000079">
    <property type="entry name" value="GntR family transcriptional regulator"/>
    <property type="match status" value="1"/>
</dbReference>
<sequence length="236" mass="27559">MADPLYRKIATQIKNEIKEGNWKEGESIPTEAHLSEQYTASRVTIRQAIKTLVEQGLLERIQGSGTYVKEHKVEHNIFELVGFTEEMKKLNKEPVNKVLDFQLMTPTEHVRSMLHIGEEEKVFYIRRLRIVEDIPYVLEITYVPVSMFPNLSYSTMQGSKYDYIEREVGMKIKESYQEVIPILPEQEIAEALTVDESMPLLKIQSYSVLDDGTIFEYTESYFKSDEYRFKLKASRP</sequence>
<dbReference type="InterPro" id="IPR036390">
    <property type="entry name" value="WH_DNA-bd_sf"/>
</dbReference>
<dbReference type="PANTHER" id="PTHR44846:SF1">
    <property type="entry name" value="MANNOSYL-D-GLYCERATE TRANSPORT_METABOLISM SYSTEM REPRESSOR MNGR-RELATED"/>
    <property type="match status" value="1"/>
</dbReference>
<dbReference type="OrthoDB" id="9815017at2"/>
<dbReference type="Proteomes" id="UP000030147">
    <property type="component" value="Unassembled WGS sequence"/>
</dbReference>
<dbReference type="InterPro" id="IPR011663">
    <property type="entry name" value="UTRA"/>
</dbReference>